<accession>A0A1I7XSS3</accession>
<organism evidence="1 2">
    <name type="scientific">Heterorhabditis bacteriophora</name>
    <name type="common">Entomopathogenic nematode worm</name>
    <dbReference type="NCBI Taxonomy" id="37862"/>
    <lineage>
        <taxon>Eukaryota</taxon>
        <taxon>Metazoa</taxon>
        <taxon>Ecdysozoa</taxon>
        <taxon>Nematoda</taxon>
        <taxon>Chromadorea</taxon>
        <taxon>Rhabditida</taxon>
        <taxon>Rhabditina</taxon>
        <taxon>Rhabditomorpha</taxon>
        <taxon>Strongyloidea</taxon>
        <taxon>Heterorhabditidae</taxon>
        <taxon>Heterorhabditis</taxon>
    </lineage>
</organism>
<dbReference type="WBParaSite" id="Hba_20789">
    <property type="protein sequence ID" value="Hba_20789"/>
    <property type="gene ID" value="Hba_20789"/>
</dbReference>
<reference evidence="2" key="1">
    <citation type="submission" date="2016-11" db="UniProtKB">
        <authorList>
            <consortium name="WormBaseParasite"/>
        </authorList>
    </citation>
    <scope>IDENTIFICATION</scope>
</reference>
<dbReference type="Proteomes" id="UP000095283">
    <property type="component" value="Unplaced"/>
</dbReference>
<evidence type="ECO:0000313" key="1">
    <source>
        <dbReference type="Proteomes" id="UP000095283"/>
    </source>
</evidence>
<dbReference type="AlphaFoldDB" id="A0A1I7XSS3"/>
<evidence type="ECO:0000313" key="2">
    <source>
        <dbReference type="WBParaSite" id="Hba_20789"/>
    </source>
</evidence>
<sequence length="198" mass="22739">MKSQVVKVHIRPVEVTVPGNFNDQPSEKLLLPPETTPSKTVWSTMTTRIETETSIKRWSTPIVKTEEGQPPGPDYLFNRAHGRIAFCIDLISSSQIPYLCFTSSYSKLTMECFCLHNKLFFYIISTENVLSLCPFHAANGSLFIYSLTVIVRICPLLYDDLCVYDLFIGYILSLWHFEDCIPSGEWISDSKKRRKQRT</sequence>
<name>A0A1I7XSS3_HETBA</name>
<protein>
    <submittedName>
        <fullName evidence="2">Uncharacterized protein</fullName>
    </submittedName>
</protein>
<keyword evidence="1" id="KW-1185">Reference proteome</keyword>
<proteinExistence type="predicted"/>